<protein>
    <submittedName>
        <fullName evidence="2">Uncharacterized protein</fullName>
    </submittedName>
</protein>
<sequence>MKTRIPRIPAGGEQGNRENCNTVSAASSSRDRESNMCSRVAVGTDLLALTPFPPTIRPKYDVPKAANQLPTSEKAICKAKDISSGEASRKFPICFPNRQHNLLIITTSKRLFDVESTFSDISVTNIDFDLKCETLKKHSRTHIHDTDSKFRNFGAAKP</sequence>
<dbReference type="RefSeq" id="XP_067486995.1">
    <property type="nucleotide sequence ID" value="XM_067639181.1"/>
</dbReference>
<evidence type="ECO:0000256" key="1">
    <source>
        <dbReference type="SAM" id="MobiDB-lite"/>
    </source>
</evidence>
<comment type="caution">
    <text evidence="2">The sequence shown here is derived from an EMBL/GenBank/DDBJ whole genome shotgun (WGS) entry which is preliminary data.</text>
</comment>
<evidence type="ECO:0000313" key="3">
    <source>
        <dbReference type="Proteomes" id="UP000283090"/>
    </source>
</evidence>
<dbReference type="EMBL" id="SAEB01000012">
    <property type="protein sequence ID" value="RVD81451.1"/>
    <property type="molecule type" value="Genomic_DNA"/>
</dbReference>
<name>A0A436ZRB4_ARTFL</name>
<gene>
    <name evidence="2" type="ORF">DFL_009315</name>
</gene>
<feature type="region of interest" description="Disordered" evidence="1">
    <location>
        <begin position="1"/>
        <end position="34"/>
    </location>
</feature>
<accession>A0A436ZRB4</accession>
<dbReference type="GeneID" id="93591626"/>
<organism evidence="2 3">
    <name type="scientific">Arthrobotrys flagrans</name>
    <name type="common">Nematode-trapping fungus</name>
    <name type="synonym">Trichothecium flagrans</name>
    <dbReference type="NCBI Taxonomy" id="97331"/>
    <lineage>
        <taxon>Eukaryota</taxon>
        <taxon>Fungi</taxon>
        <taxon>Dikarya</taxon>
        <taxon>Ascomycota</taxon>
        <taxon>Pezizomycotina</taxon>
        <taxon>Orbiliomycetes</taxon>
        <taxon>Orbiliales</taxon>
        <taxon>Orbiliaceae</taxon>
        <taxon>Arthrobotrys</taxon>
    </lineage>
</organism>
<proteinExistence type="predicted"/>
<reference evidence="2 3" key="1">
    <citation type="submission" date="2019-01" db="EMBL/GenBank/DDBJ databases">
        <title>Intercellular communication is required for trap formation in the nematode-trapping fungus Duddingtonia flagrans.</title>
        <authorList>
            <person name="Youssar L."/>
            <person name="Wernet V."/>
            <person name="Hensel N."/>
            <person name="Hildebrandt H.-G."/>
            <person name="Fischer R."/>
        </authorList>
    </citation>
    <scope>NUCLEOTIDE SEQUENCE [LARGE SCALE GENOMIC DNA]</scope>
    <source>
        <strain evidence="2 3">CBS H-5679</strain>
    </source>
</reference>
<dbReference type="VEuPathDB" id="FungiDB:DFL_009315"/>
<keyword evidence="3" id="KW-1185">Reference proteome</keyword>
<feature type="compositionally biased region" description="Polar residues" evidence="1">
    <location>
        <begin position="17"/>
        <end position="28"/>
    </location>
</feature>
<dbReference type="AlphaFoldDB" id="A0A436ZRB4"/>
<evidence type="ECO:0000313" key="2">
    <source>
        <dbReference type="EMBL" id="RVD81451.1"/>
    </source>
</evidence>
<dbReference type="Proteomes" id="UP000283090">
    <property type="component" value="Unassembled WGS sequence"/>
</dbReference>